<reference evidence="2 3" key="1">
    <citation type="submission" date="2024-05" db="EMBL/GenBank/DDBJ databases">
        <authorList>
            <person name="Wallberg A."/>
        </authorList>
    </citation>
    <scope>NUCLEOTIDE SEQUENCE [LARGE SCALE GENOMIC DNA]</scope>
</reference>
<evidence type="ECO:0000256" key="1">
    <source>
        <dbReference type="SAM" id="MobiDB-lite"/>
    </source>
</evidence>
<sequence>RSILKPMNNIEAVISERSTKPTRPSDRSTKPTRPSRPTQKNNFKQAVLIDSSEVDNTRTQELLQDLQNYTKDILKPKVVNEVLGPKNSTSFVNYTKDILKPKAVNEVSEPKNSTSFVNRQRFNSLGAPTLQQNSSLNHNWEDDNYIAIYPGKTL</sequence>
<dbReference type="AlphaFoldDB" id="A0AAV2QMQ0"/>
<protein>
    <submittedName>
        <fullName evidence="2">Uncharacterized protein</fullName>
    </submittedName>
</protein>
<gene>
    <name evidence="2" type="ORF">MNOR_LOCUS14637</name>
</gene>
<comment type="caution">
    <text evidence="2">The sequence shown here is derived from an EMBL/GenBank/DDBJ whole genome shotgun (WGS) entry which is preliminary data.</text>
</comment>
<evidence type="ECO:0000313" key="3">
    <source>
        <dbReference type="Proteomes" id="UP001497623"/>
    </source>
</evidence>
<dbReference type="Proteomes" id="UP001497623">
    <property type="component" value="Unassembled WGS sequence"/>
</dbReference>
<dbReference type="EMBL" id="CAXKWB010008839">
    <property type="protein sequence ID" value="CAL4092692.1"/>
    <property type="molecule type" value="Genomic_DNA"/>
</dbReference>
<name>A0AAV2QMQ0_MEGNR</name>
<keyword evidence="3" id="KW-1185">Reference proteome</keyword>
<feature type="compositionally biased region" description="Basic and acidic residues" evidence="1">
    <location>
        <begin position="17"/>
        <end position="29"/>
    </location>
</feature>
<organism evidence="2 3">
    <name type="scientific">Meganyctiphanes norvegica</name>
    <name type="common">Northern krill</name>
    <name type="synonym">Thysanopoda norvegica</name>
    <dbReference type="NCBI Taxonomy" id="48144"/>
    <lineage>
        <taxon>Eukaryota</taxon>
        <taxon>Metazoa</taxon>
        <taxon>Ecdysozoa</taxon>
        <taxon>Arthropoda</taxon>
        <taxon>Crustacea</taxon>
        <taxon>Multicrustacea</taxon>
        <taxon>Malacostraca</taxon>
        <taxon>Eumalacostraca</taxon>
        <taxon>Eucarida</taxon>
        <taxon>Euphausiacea</taxon>
        <taxon>Euphausiidae</taxon>
        <taxon>Meganyctiphanes</taxon>
    </lineage>
</organism>
<feature type="non-terminal residue" evidence="2">
    <location>
        <position position="1"/>
    </location>
</feature>
<feature type="region of interest" description="Disordered" evidence="1">
    <location>
        <begin position="1"/>
        <end position="44"/>
    </location>
</feature>
<feature type="compositionally biased region" description="Polar residues" evidence="1">
    <location>
        <begin position="31"/>
        <end position="44"/>
    </location>
</feature>
<accession>A0AAV2QMQ0</accession>
<proteinExistence type="predicted"/>
<evidence type="ECO:0000313" key="2">
    <source>
        <dbReference type="EMBL" id="CAL4092692.1"/>
    </source>
</evidence>